<name>A0A844Y4D8_9SPHN</name>
<dbReference type="InterPro" id="IPR027417">
    <property type="entry name" value="P-loop_NTPase"/>
</dbReference>
<keyword evidence="4" id="KW-1185">Reference proteome</keyword>
<organism evidence="3 4">
    <name type="scientific">Qipengyuania gaetbuli</name>
    <dbReference type="NCBI Taxonomy" id="266952"/>
    <lineage>
        <taxon>Bacteria</taxon>
        <taxon>Pseudomonadati</taxon>
        <taxon>Pseudomonadota</taxon>
        <taxon>Alphaproteobacteria</taxon>
        <taxon>Sphingomonadales</taxon>
        <taxon>Erythrobacteraceae</taxon>
        <taxon>Qipengyuania</taxon>
    </lineage>
</organism>
<dbReference type="EMBL" id="WTYF01000004">
    <property type="protein sequence ID" value="MXO52379.1"/>
    <property type="molecule type" value="Genomic_DNA"/>
</dbReference>
<evidence type="ECO:0000313" key="3">
    <source>
        <dbReference type="EMBL" id="MXO52379.1"/>
    </source>
</evidence>
<evidence type="ECO:0000259" key="1">
    <source>
        <dbReference type="Pfam" id="PF07728"/>
    </source>
</evidence>
<dbReference type="InterPro" id="IPR021961">
    <property type="entry name" value="McrB_DNA-bd"/>
</dbReference>
<dbReference type="Gene3D" id="3.30.920.90">
    <property type="match status" value="1"/>
</dbReference>
<dbReference type="GO" id="GO:0016887">
    <property type="term" value="F:ATP hydrolysis activity"/>
    <property type="evidence" value="ECO:0007669"/>
    <property type="project" value="InterPro"/>
</dbReference>
<sequence>MSTYNPHHAHIQQTYSAVQQWVQSSLLGTASVLTGEANVWTSESLDQLDEYFVQNLDEGEGDFLTKLEAQLDGASASAIKLMAEINWIILLFASRISPATKRDTVTRIWSWSGSVQELNETLLSDEVLEGVGHAGVAFNTLRWKEVVAFINVMSAWKERPRDWQESKLGDPWAFLSWLGEQEEIHTRAIYQILPHLIFPETFERISSKKDKVAILVAFKGETRAVWNRRSQEEIDQALLGLRGELEEREGRPIDFYSPDMKAVWQPSPAVVADETDEEPSNTFAATLTAFLDAYGEGRTGPFTTVGAVSRTKTALQTWLQNSRPIASRDTIRVKISVGQGNWTRTPWIALLDDRVTTSTQRGFYIVFLVSDDLSVTYLTLNQGMTELVQRRGQRGAVEQMENFAADAREKVGALLEDRFALSNDIDLQSPTSASANYEVGTIAHKSYDTGSIPGDEEVLADLEELLTAYDKLIALQEGHSQDEQETAQPYSLNDALHELFLERAELEELLATWENKFNLILQGAPGVGKSFVSRRLAYCLLGEKAPERVRSVQFHQSYSYEDFVRGYRPSSDGGFSLQDGVFYEFCKQAADDPENRYVLLIDEINRGNLSKILGELMLLIEADKREAASEGQREWTARLAYSNPDEEEFWVPDNLFILGMMNTADRSLSLVDYALRRRFAFAEVPPKFSSAGFQGKLAQSGIPGELRKKIATRMEELNATIAADKNNLGPGFRIGHSFFVPRAPVHQPEVWYDRVVRTEIYPLLLEYWFDEPEKADQWREKLLAE</sequence>
<dbReference type="Gene3D" id="3.40.50.300">
    <property type="entry name" value="P-loop containing nucleotide triphosphate hydrolases"/>
    <property type="match status" value="1"/>
</dbReference>
<feature type="domain" description="Type IV methyl-directed restriction enzyme EcoKMcrB subunit DNA-binding" evidence="2">
    <location>
        <begin position="291"/>
        <end position="472"/>
    </location>
</feature>
<dbReference type="Pfam" id="PF07728">
    <property type="entry name" value="AAA_5"/>
    <property type="match status" value="1"/>
</dbReference>
<dbReference type="PANTHER" id="PTHR37291:SF1">
    <property type="entry name" value="TYPE IV METHYL-DIRECTED RESTRICTION ENZYME ECOKMCRB SUBUNIT"/>
    <property type="match status" value="1"/>
</dbReference>
<evidence type="ECO:0000259" key="2">
    <source>
        <dbReference type="Pfam" id="PF12102"/>
    </source>
</evidence>
<dbReference type="AlphaFoldDB" id="A0A844Y4D8"/>
<dbReference type="RefSeq" id="WP_160609026.1">
    <property type="nucleotide sequence ID" value="NZ_WTYF01000004.1"/>
</dbReference>
<comment type="caution">
    <text evidence="3">The sequence shown here is derived from an EMBL/GenBank/DDBJ whole genome shotgun (WGS) entry which is preliminary data.</text>
</comment>
<accession>A0A844Y4D8</accession>
<proteinExistence type="predicted"/>
<dbReference type="CDD" id="cd00009">
    <property type="entry name" value="AAA"/>
    <property type="match status" value="1"/>
</dbReference>
<dbReference type="InterPro" id="IPR011704">
    <property type="entry name" value="ATPase_dyneun-rel_AAA"/>
</dbReference>
<dbReference type="OrthoDB" id="9781481at2"/>
<dbReference type="Pfam" id="PF12102">
    <property type="entry name" value="MrcB_N"/>
    <property type="match status" value="1"/>
</dbReference>
<gene>
    <name evidence="3" type="ORF">GRI42_13795</name>
</gene>
<feature type="domain" description="ATPase dynein-related AAA" evidence="1">
    <location>
        <begin position="518"/>
        <end position="679"/>
    </location>
</feature>
<dbReference type="PANTHER" id="PTHR37291">
    <property type="entry name" value="5-METHYLCYTOSINE-SPECIFIC RESTRICTION ENZYME B"/>
    <property type="match status" value="1"/>
</dbReference>
<dbReference type="GO" id="GO:0005524">
    <property type="term" value="F:ATP binding"/>
    <property type="evidence" value="ECO:0007669"/>
    <property type="project" value="InterPro"/>
</dbReference>
<reference evidence="3 4" key="1">
    <citation type="submission" date="2019-12" db="EMBL/GenBank/DDBJ databases">
        <title>Genomic-based taxomic classification of the family Erythrobacteraceae.</title>
        <authorList>
            <person name="Xu L."/>
        </authorList>
    </citation>
    <scope>NUCLEOTIDE SEQUENCE [LARGE SCALE GENOMIC DNA]</scope>
    <source>
        <strain evidence="3 4">DSM 16225</strain>
    </source>
</reference>
<dbReference type="Proteomes" id="UP000444185">
    <property type="component" value="Unassembled WGS sequence"/>
</dbReference>
<dbReference type="InterPro" id="IPR052934">
    <property type="entry name" value="Methyl-DNA_Rec/Restrict_Enz"/>
</dbReference>
<dbReference type="SUPFAM" id="SSF52540">
    <property type="entry name" value="P-loop containing nucleoside triphosphate hydrolases"/>
    <property type="match status" value="1"/>
</dbReference>
<evidence type="ECO:0000313" key="4">
    <source>
        <dbReference type="Proteomes" id="UP000444185"/>
    </source>
</evidence>
<protein>
    <submittedName>
        <fullName evidence="3">DUF3578 domain-containing protein</fullName>
    </submittedName>
</protein>